<organism evidence="11 12">
    <name type="scientific">Agrilactobacillus composti DSM 18527 = JCM 14202</name>
    <dbReference type="NCBI Taxonomy" id="1423734"/>
    <lineage>
        <taxon>Bacteria</taxon>
        <taxon>Bacillati</taxon>
        <taxon>Bacillota</taxon>
        <taxon>Bacilli</taxon>
        <taxon>Lactobacillales</taxon>
        <taxon>Lactobacillaceae</taxon>
        <taxon>Agrilactobacillus</taxon>
    </lineage>
</organism>
<dbReference type="SFLD" id="SFLDF00027">
    <property type="entry name" value="p-type_atpase"/>
    <property type="match status" value="1"/>
</dbReference>
<keyword evidence="5" id="KW-0067">ATP-binding</keyword>
<feature type="transmembrane region" description="Helical" evidence="9">
    <location>
        <begin position="725"/>
        <end position="744"/>
    </location>
</feature>
<dbReference type="SUPFAM" id="SSF56784">
    <property type="entry name" value="HAD-like"/>
    <property type="match status" value="1"/>
</dbReference>
<dbReference type="InterPro" id="IPR018303">
    <property type="entry name" value="ATPase_P-typ_P_site"/>
</dbReference>
<name>A0A0R1XTC2_9LACO</name>
<dbReference type="InterPro" id="IPR023214">
    <property type="entry name" value="HAD_sf"/>
</dbReference>
<sequence>MNCLSLKAYTLSQEDILHQLNVARTRGLSQVEVDRRLAKYGPNELAQAPEESKLKLFFHSFKEPIIIVLMVAVVLATLSAIYDFQVTKNYSHGVAAVYEAVAIAILIFVNAFIAFYQANSARKSLAALAQMSHHQINTLRDGTWGPVDTTQLVPGDIVAVKMGDFIEGDVRWLKVAELQVNESHLTGEADAITKATQALAEDTQLGDQQNMGFSGSTVVNGNGIGVIVGTGMTTELGKIADLMTSAGQQKTPIEKNINALTKKLMLVAGAIVLFTILYDVSKEFLRSGTLELAKVPEILSSAIALAVASIPDAMPVVLSIVLTIGATILAKNNGLIKSLSSVETLGATSYIASDKTGTLTKNQMTVTKFWANNATFSVEGLGYDPLGDIIPNTNDANYQQFLQAAVLDNEAEIMQDEDQNWQPYGNPTDVSLVVLAAKAGISRSELLEKNDDNDIDVVRVLPFDSKRKMMSVVILRDGDYYVITKGAPDVILNQAEGIMLDDEIKPVARYTKKFESKILEFANDALRTIAVSIRKLDEETALHGEVAALEQQLTILGVAGIIDPPREEVKASVATLNKAGVHVVMITGDHAATARAIAYQLGIVDDKNAQVIEGKELEQLSDSELYDLVPNTFVYARVSPEHKQRIVKQLQAHNAVVAMTGDGINDAPALRAADIGIAMGINGTEVTKDAADLVLLDDKFTTIEKSVYAGRRIFANIRNFIRQELVTNVAEVLSLIFGVLLITVPVGQITATTPTLTALMVLWVNMISDSLPSFALGYDQPEGDLMQQGPRNTKQSILKGMLPRIFIRGGVMGLMVFLAFYWAALQGMTIPQAQTIAFLTLVFGQLWHVFDARSSHTLFSRNPFENGRLNMAVAFAATSSILVTLMPFFNDVMGTAPLSPILYLAVIFIPALPTFLLSGFKVIFDIKENI</sequence>
<accession>A0A0R1XTC2</accession>
<dbReference type="InterPro" id="IPR023298">
    <property type="entry name" value="ATPase_P-typ_TM_dom_sf"/>
</dbReference>
<dbReference type="NCBIfam" id="TIGR01494">
    <property type="entry name" value="ATPase_P-type"/>
    <property type="match status" value="2"/>
</dbReference>
<dbReference type="Gene3D" id="3.40.1110.10">
    <property type="entry name" value="Calcium-transporting ATPase, cytoplasmic domain N"/>
    <property type="match status" value="1"/>
</dbReference>
<keyword evidence="4" id="KW-0547">Nucleotide-binding</keyword>
<evidence type="ECO:0000256" key="3">
    <source>
        <dbReference type="ARBA" id="ARBA00022692"/>
    </source>
</evidence>
<feature type="transmembrane region" description="Helical" evidence="9">
    <location>
        <begin position="805"/>
        <end position="824"/>
    </location>
</feature>
<dbReference type="InterPro" id="IPR023299">
    <property type="entry name" value="ATPase_P-typ_cyto_dom_N"/>
</dbReference>
<dbReference type="FunFam" id="3.40.50.1000:FF:000028">
    <property type="entry name" value="Calcium-transporting P-type ATPase, putative"/>
    <property type="match status" value="1"/>
</dbReference>
<dbReference type="Pfam" id="PF08282">
    <property type="entry name" value="Hydrolase_3"/>
    <property type="match status" value="1"/>
</dbReference>
<dbReference type="Pfam" id="PF00689">
    <property type="entry name" value="Cation_ATPase_C"/>
    <property type="match status" value="1"/>
</dbReference>
<gene>
    <name evidence="11" type="ORF">FC83_GL002761</name>
</gene>
<dbReference type="eggNOG" id="COG0474">
    <property type="taxonomic scope" value="Bacteria"/>
</dbReference>
<dbReference type="PATRIC" id="fig|1423734.3.peg.2806"/>
<dbReference type="GO" id="GO:0005524">
    <property type="term" value="F:ATP binding"/>
    <property type="evidence" value="ECO:0007669"/>
    <property type="project" value="UniProtKB-KW"/>
</dbReference>
<evidence type="ECO:0000256" key="7">
    <source>
        <dbReference type="ARBA" id="ARBA00022989"/>
    </source>
</evidence>
<keyword evidence="7 9" id="KW-1133">Transmembrane helix</keyword>
<dbReference type="GO" id="GO:0016020">
    <property type="term" value="C:membrane"/>
    <property type="evidence" value="ECO:0007669"/>
    <property type="project" value="UniProtKB-SubCell"/>
</dbReference>
<dbReference type="Gene3D" id="1.20.1110.10">
    <property type="entry name" value="Calcium-transporting ATPase, transmembrane domain"/>
    <property type="match status" value="1"/>
</dbReference>
<dbReference type="Pfam" id="PF13246">
    <property type="entry name" value="Cation_ATPase"/>
    <property type="match status" value="1"/>
</dbReference>
<evidence type="ECO:0000256" key="6">
    <source>
        <dbReference type="ARBA" id="ARBA00022967"/>
    </source>
</evidence>
<dbReference type="SUPFAM" id="SSF81660">
    <property type="entry name" value="Metal cation-transporting ATPase, ATP-binding domain N"/>
    <property type="match status" value="1"/>
</dbReference>
<feature type="transmembrane region" description="Helical" evidence="9">
    <location>
        <begin position="901"/>
        <end position="924"/>
    </location>
</feature>
<dbReference type="InterPro" id="IPR008250">
    <property type="entry name" value="ATPase_P-typ_transduc_dom_A_sf"/>
</dbReference>
<dbReference type="InterPro" id="IPR059000">
    <property type="entry name" value="ATPase_P-type_domA"/>
</dbReference>
<feature type="transmembrane region" description="Helical" evidence="9">
    <location>
        <begin position="94"/>
        <end position="116"/>
    </location>
</feature>
<comment type="similarity">
    <text evidence="2">Belongs to the cation transport ATPase (P-type) (TC 3.A.3) family. Type IIA subfamily.</text>
</comment>
<keyword evidence="3 9" id="KW-0812">Transmembrane</keyword>
<evidence type="ECO:0000313" key="11">
    <source>
        <dbReference type="EMBL" id="KRM33511.1"/>
    </source>
</evidence>
<dbReference type="SFLD" id="SFLDG00002">
    <property type="entry name" value="C1.7:_P-type_atpase_like"/>
    <property type="match status" value="1"/>
</dbReference>
<dbReference type="SUPFAM" id="SSF81665">
    <property type="entry name" value="Calcium ATPase, transmembrane domain M"/>
    <property type="match status" value="1"/>
</dbReference>
<feature type="domain" description="Cation-transporting P-type ATPase N-terminal" evidence="10">
    <location>
        <begin position="7"/>
        <end position="81"/>
    </location>
</feature>
<dbReference type="PANTHER" id="PTHR42861">
    <property type="entry name" value="CALCIUM-TRANSPORTING ATPASE"/>
    <property type="match status" value="1"/>
</dbReference>
<feature type="transmembrane region" description="Helical" evidence="9">
    <location>
        <begin position="301"/>
        <end position="330"/>
    </location>
</feature>
<dbReference type="PRINTS" id="PR00120">
    <property type="entry name" value="HATPASE"/>
</dbReference>
<dbReference type="SMART" id="SM00831">
    <property type="entry name" value="Cation_ATPase_N"/>
    <property type="match status" value="1"/>
</dbReference>
<dbReference type="SFLD" id="SFLDS00003">
    <property type="entry name" value="Haloacid_Dehalogenase"/>
    <property type="match status" value="1"/>
</dbReference>
<dbReference type="Pfam" id="PF00122">
    <property type="entry name" value="E1-E2_ATPase"/>
    <property type="match status" value="1"/>
</dbReference>
<dbReference type="PROSITE" id="PS00154">
    <property type="entry name" value="ATPASE_E1_E2"/>
    <property type="match status" value="1"/>
</dbReference>
<dbReference type="AlphaFoldDB" id="A0A0R1XTC2"/>
<evidence type="ECO:0000256" key="2">
    <source>
        <dbReference type="ARBA" id="ARBA00005675"/>
    </source>
</evidence>
<dbReference type="InterPro" id="IPR036412">
    <property type="entry name" value="HAD-like_sf"/>
</dbReference>
<dbReference type="Proteomes" id="UP000051236">
    <property type="component" value="Unassembled WGS sequence"/>
</dbReference>
<keyword evidence="8 9" id="KW-0472">Membrane</keyword>
<feature type="transmembrane region" description="Helical" evidence="9">
    <location>
        <begin position="756"/>
        <end position="778"/>
    </location>
</feature>
<evidence type="ECO:0000256" key="5">
    <source>
        <dbReference type="ARBA" id="ARBA00022840"/>
    </source>
</evidence>
<dbReference type="InterPro" id="IPR001757">
    <property type="entry name" value="P_typ_ATPase"/>
</dbReference>
<dbReference type="GO" id="GO:0016887">
    <property type="term" value="F:ATP hydrolysis activity"/>
    <property type="evidence" value="ECO:0007669"/>
    <property type="project" value="InterPro"/>
</dbReference>
<proteinExistence type="inferred from homology"/>
<feature type="transmembrane region" description="Helical" evidence="9">
    <location>
        <begin position="830"/>
        <end position="850"/>
    </location>
</feature>
<dbReference type="STRING" id="1423734.FC83_GL002761"/>
<feature type="transmembrane region" description="Helical" evidence="9">
    <location>
        <begin position="264"/>
        <end position="281"/>
    </location>
</feature>
<evidence type="ECO:0000256" key="4">
    <source>
        <dbReference type="ARBA" id="ARBA00022741"/>
    </source>
</evidence>
<dbReference type="Gene3D" id="2.70.150.10">
    <property type="entry name" value="Calcium-transporting ATPase, cytoplasmic transduction domain A"/>
    <property type="match status" value="1"/>
</dbReference>
<evidence type="ECO:0000256" key="8">
    <source>
        <dbReference type="ARBA" id="ARBA00023136"/>
    </source>
</evidence>
<keyword evidence="6" id="KW-1278">Translocase</keyword>
<dbReference type="Pfam" id="PF00690">
    <property type="entry name" value="Cation_ATPase_N"/>
    <property type="match status" value="1"/>
</dbReference>
<feature type="transmembrane region" description="Helical" evidence="9">
    <location>
        <begin position="65"/>
        <end position="82"/>
    </location>
</feature>
<protein>
    <submittedName>
        <fullName evidence="11">E1-E2 ATPase</fullName>
    </submittedName>
</protein>
<comment type="caution">
    <text evidence="11">The sequence shown here is derived from an EMBL/GenBank/DDBJ whole genome shotgun (WGS) entry which is preliminary data.</text>
</comment>
<dbReference type="InterPro" id="IPR004014">
    <property type="entry name" value="ATPase_P-typ_cation-transptr_N"/>
</dbReference>
<evidence type="ECO:0000313" key="12">
    <source>
        <dbReference type="Proteomes" id="UP000051236"/>
    </source>
</evidence>
<keyword evidence="12" id="KW-1185">Reference proteome</keyword>
<evidence type="ECO:0000259" key="10">
    <source>
        <dbReference type="SMART" id="SM00831"/>
    </source>
</evidence>
<dbReference type="InterPro" id="IPR044492">
    <property type="entry name" value="P_typ_ATPase_HD_dom"/>
</dbReference>
<feature type="transmembrane region" description="Helical" evidence="9">
    <location>
        <begin position="871"/>
        <end position="889"/>
    </location>
</feature>
<evidence type="ECO:0000256" key="1">
    <source>
        <dbReference type="ARBA" id="ARBA00004141"/>
    </source>
</evidence>
<dbReference type="InterPro" id="IPR006068">
    <property type="entry name" value="ATPase_P-typ_cation-transptr_C"/>
</dbReference>
<evidence type="ECO:0000256" key="9">
    <source>
        <dbReference type="SAM" id="Phobius"/>
    </source>
</evidence>
<dbReference type="Gene3D" id="3.40.50.1000">
    <property type="entry name" value="HAD superfamily/HAD-like"/>
    <property type="match status" value="1"/>
</dbReference>
<comment type="subcellular location">
    <subcellularLocation>
        <location evidence="1">Membrane</location>
        <topology evidence="1">Multi-pass membrane protein</topology>
    </subcellularLocation>
</comment>
<reference evidence="11 12" key="1">
    <citation type="journal article" date="2015" name="Genome Announc.">
        <title>Expanding the biotechnology potential of lactobacilli through comparative genomics of 213 strains and associated genera.</title>
        <authorList>
            <person name="Sun Z."/>
            <person name="Harris H.M."/>
            <person name="McCann A."/>
            <person name="Guo C."/>
            <person name="Argimon S."/>
            <person name="Zhang W."/>
            <person name="Yang X."/>
            <person name="Jeffery I.B."/>
            <person name="Cooney J.C."/>
            <person name="Kagawa T.F."/>
            <person name="Liu W."/>
            <person name="Song Y."/>
            <person name="Salvetti E."/>
            <person name="Wrobel A."/>
            <person name="Rasinkangas P."/>
            <person name="Parkhill J."/>
            <person name="Rea M.C."/>
            <person name="O'Sullivan O."/>
            <person name="Ritari J."/>
            <person name="Douillard F.P."/>
            <person name="Paul Ross R."/>
            <person name="Yang R."/>
            <person name="Briner A.E."/>
            <person name="Felis G.E."/>
            <person name="de Vos W.M."/>
            <person name="Barrangou R."/>
            <person name="Klaenhammer T.R."/>
            <person name="Caufield P.W."/>
            <person name="Cui Y."/>
            <person name="Zhang H."/>
            <person name="O'Toole P.W."/>
        </authorList>
    </citation>
    <scope>NUCLEOTIDE SEQUENCE [LARGE SCALE GENOMIC DNA]</scope>
    <source>
        <strain evidence="11 12">DSM 18527</strain>
    </source>
</reference>
<dbReference type="PRINTS" id="PR00119">
    <property type="entry name" value="CATATPASE"/>
</dbReference>
<dbReference type="EMBL" id="AZGA01000049">
    <property type="protein sequence ID" value="KRM33511.1"/>
    <property type="molecule type" value="Genomic_DNA"/>
</dbReference>
<dbReference type="SUPFAM" id="SSF81653">
    <property type="entry name" value="Calcium ATPase, transduction domain A"/>
    <property type="match status" value="1"/>
</dbReference>